<dbReference type="Pfam" id="PF03466">
    <property type="entry name" value="LysR_substrate"/>
    <property type="match status" value="1"/>
</dbReference>
<dbReference type="GO" id="GO:0003677">
    <property type="term" value="F:DNA binding"/>
    <property type="evidence" value="ECO:0007669"/>
    <property type="project" value="UniProtKB-KW"/>
</dbReference>
<evidence type="ECO:0000256" key="4">
    <source>
        <dbReference type="ARBA" id="ARBA00023163"/>
    </source>
</evidence>
<dbReference type="GO" id="GO:0032993">
    <property type="term" value="C:protein-DNA complex"/>
    <property type="evidence" value="ECO:0007669"/>
    <property type="project" value="TreeGrafter"/>
</dbReference>
<dbReference type="PANTHER" id="PTHR30346">
    <property type="entry name" value="TRANSCRIPTIONAL DUAL REGULATOR HCAR-RELATED"/>
    <property type="match status" value="1"/>
</dbReference>
<dbReference type="GO" id="GO:0003700">
    <property type="term" value="F:DNA-binding transcription factor activity"/>
    <property type="evidence" value="ECO:0007669"/>
    <property type="project" value="InterPro"/>
</dbReference>
<keyword evidence="7" id="KW-1185">Reference proteome</keyword>
<comment type="caution">
    <text evidence="6">The sequence shown here is derived from an EMBL/GenBank/DDBJ whole genome shotgun (WGS) entry which is preliminary data.</text>
</comment>
<evidence type="ECO:0000259" key="5">
    <source>
        <dbReference type="PROSITE" id="PS50931"/>
    </source>
</evidence>
<comment type="similarity">
    <text evidence="1">Belongs to the LysR transcriptional regulatory family.</text>
</comment>
<keyword evidence="2" id="KW-0805">Transcription regulation</keyword>
<dbReference type="Gene3D" id="1.10.10.10">
    <property type="entry name" value="Winged helix-like DNA-binding domain superfamily/Winged helix DNA-binding domain"/>
    <property type="match status" value="1"/>
</dbReference>
<dbReference type="EMBL" id="BOMQ01000074">
    <property type="protein sequence ID" value="GIE52765.1"/>
    <property type="molecule type" value="Genomic_DNA"/>
</dbReference>
<evidence type="ECO:0000313" key="7">
    <source>
        <dbReference type="Proteomes" id="UP000647172"/>
    </source>
</evidence>
<gene>
    <name evidence="6" type="ORF">Ani05nite_62990</name>
</gene>
<feature type="domain" description="HTH lysR-type" evidence="5">
    <location>
        <begin position="1"/>
        <end position="58"/>
    </location>
</feature>
<accession>A0A919JNX8</accession>
<proteinExistence type="inferred from homology"/>
<dbReference type="SUPFAM" id="SSF53850">
    <property type="entry name" value="Periplasmic binding protein-like II"/>
    <property type="match status" value="1"/>
</dbReference>
<dbReference type="PANTHER" id="PTHR30346:SF28">
    <property type="entry name" value="HTH-TYPE TRANSCRIPTIONAL REGULATOR CYNR"/>
    <property type="match status" value="1"/>
</dbReference>
<evidence type="ECO:0000256" key="2">
    <source>
        <dbReference type="ARBA" id="ARBA00023015"/>
    </source>
</evidence>
<dbReference type="SUPFAM" id="SSF46785">
    <property type="entry name" value="Winged helix' DNA-binding domain"/>
    <property type="match status" value="1"/>
</dbReference>
<evidence type="ECO:0000313" key="6">
    <source>
        <dbReference type="EMBL" id="GIE52765.1"/>
    </source>
</evidence>
<keyword evidence="4" id="KW-0804">Transcription</keyword>
<sequence length="291" mass="30577">MDLRQLEYFVAVAEEANFTRAADRVHITQSGVSAQIRQFERELGADLFDRSARMVRLTAAGAAALPHARTALAAAQAIRTACDEVNGLVRGKLRIGMVTGCTITPLFDALASFHRRHPRIEITLAEDNSEVLVENVRAGHADLALVAVAGGLPDGLESLTVLSEGLVAAVAPGHDLAERESVPLRRLTAYPLICLPVGTGIRGVLDQACAAAGVRPTVALQATAPGAVLDLAARGLGVAILSASMTAEVAGLRSVPIEDVELPAMLALVWRKGESAVLRALLPHCRRAFAA</sequence>
<evidence type="ECO:0000256" key="3">
    <source>
        <dbReference type="ARBA" id="ARBA00023125"/>
    </source>
</evidence>
<dbReference type="InterPro" id="IPR000847">
    <property type="entry name" value="LysR_HTH_N"/>
</dbReference>
<dbReference type="InterPro" id="IPR036390">
    <property type="entry name" value="WH_DNA-bd_sf"/>
</dbReference>
<dbReference type="Pfam" id="PF00126">
    <property type="entry name" value="HTH_1"/>
    <property type="match status" value="1"/>
</dbReference>
<dbReference type="AlphaFoldDB" id="A0A919JNX8"/>
<dbReference type="InterPro" id="IPR036388">
    <property type="entry name" value="WH-like_DNA-bd_sf"/>
</dbReference>
<name>A0A919JNX8_9ACTN</name>
<dbReference type="PRINTS" id="PR00039">
    <property type="entry name" value="HTHLYSR"/>
</dbReference>
<protein>
    <submittedName>
        <fullName evidence="6">LysR family transcriptional regulator</fullName>
    </submittedName>
</protein>
<keyword evidence="3" id="KW-0238">DNA-binding</keyword>
<evidence type="ECO:0000256" key="1">
    <source>
        <dbReference type="ARBA" id="ARBA00009437"/>
    </source>
</evidence>
<reference evidence="6" key="1">
    <citation type="submission" date="2021-01" db="EMBL/GenBank/DDBJ databases">
        <title>Whole genome shotgun sequence of Actinoplanes nipponensis NBRC 14063.</title>
        <authorList>
            <person name="Komaki H."/>
            <person name="Tamura T."/>
        </authorList>
    </citation>
    <scope>NUCLEOTIDE SEQUENCE</scope>
    <source>
        <strain evidence="6">NBRC 14063</strain>
    </source>
</reference>
<dbReference type="Gene3D" id="3.40.190.290">
    <property type="match status" value="1"/>
</dbReference>
<dbReference type="PROSITE" id="PS50931">
    <property type="entry name" value="HTH_LYSR"/>
    <property type="match status" value="1"/>
</dbReference>
<dbReference type="InterPro" id="IPR005119">
    <property type="entry name" value="LysR_subst-bd"/>
</dbReference>
<organism evidence="6 7">
    <name type="scientific">Actinoplanes nipponensis</name>
    <dbReference type="NCBI Taxonomy" id="135950"/>
    <lineage>
        <taxon>Bacteria</taxon>
        <taxon>Bacillati</taxon>
        <taxon>Actinomycetota</taxon>
        <taxon>Actinomycetes</taxon>
        <taxon>Micromonosporales</taxon>
        <taxon>Micromonosporaceae</taxon>
        <taxon>Actinoplanes</taxon>
    </lineage>
</organism>
<dbReference type="RefSeq" id="WP_203774422.1">
    <property type="nucleotide sequence ID" value="NZ_BAAAYJ010000108.1"/>
</dbReference>
<dbReference type="Proteomes" id="UP000647172">
    <property type="component" value="Unassembled WGS sequence"/>
</dbReference>
<dbReference type="FunFam" id="1.10.10.10:FF:000001">
    <property type="entry name" value="LysR family transcriptional regulator"/>
    <property type="match status" value="1"/>
</dbReference>